<evidence type="ECO:0000256" key="1">
    <source>
        <dbReference type="SAM" id="MobiDB-lite"/>
    </source>
</evidence>
<keyword evidence="2" id="KW-0472">Membrane</keyword>
<proteinExistence type="predicted"/>
<feature type="transmembrane region" description="Helical" evidence="2">
    <location>
        <begin position="24"/>
        <end position="46"/>
    </location>
</feature>
<accession>A0A6A6YGE6</accession>
<dbReference type="EMBL" id="MU003704">
    <property type="protein sequence ID" value="KAF2807603.1"/>
    <property type="molecule type" value="Genomic_DNA"/>
</dbReference>
<name>A0A6A6YGE6_9PEZI</name>
<reference evidence="3 5" key="1">
    <citation type="journal article" date="2020" name="Stud. Mycol.">
        <title>101 Dothideomycetes genomes: a test case for predicting lifestyles and emergence of pathogens.</title>
        <authorList>
            <person name="Haridas S."/>
            <person name="Albert R."/>
            <person name="Binder M."/>
            <person name="Bloem J."/>
            <person name="Labutti K."/>
            <person name="Salamov A."/>
            <person name="Andreopoulos B."/>
            <person name="Baker S."/>
            <person name="Barry K."/>
            <person name="Bills G."/>
            <person name="Bluhm B."/>
            <person name="Cannon C."/>
            <person name="Castanera R."/>
            <person name="Culley D."/>
            <person name="Daum C."/>
            <person name="Ezra D."/>
            <person name="Gonzalez J."/>
            <person name="Henrissat B."/>
            <person name="Kuo A."/>
            <person name="Liang C."/>
            <person name="Lipzen A."/>
            <person name="Lutzoni F."/>
            <person name="Magnuson J."/>
            <person name="Mondo S."/>
            <person name="Nolan M."/>
            <person name="Ohm R."/>
            <person name="Pangilinan J."/>
            <person name="Park H.-J."/>
            <person name="Ramirez L."/>
            <person name="Alfaro M."/>
            <person name="Sun H."/>
            <person name="Tritt A."/>
            <person name="Yoshinaga Y."/>
            <person name="Zwiers L.-H."/>
            <person name="Turgeon B."/>
            <person name="Goodwin S."/>
            <person name="Spatafora J."/>
            <person name="Crous P."/>
            <person name="Grigoriev I."/>
        </authorList>
    </citation>
    <scope>NUCLEOTIDE SEQUENCE</scope>
    <source>
        <strain evidence="3 5">CBS 304.34</strain>
    </source>
</reference>
<dbReference type="GeneID" id="54469098"/>
<gene>
    <name evidence="3 5" type="ORF">BDZ99DRAFT_572524</name>
</gene>
<feature type="compositionally biased region" description="Low complexity" evidence="1">
    <location>
        <begin position="55"/>
        <end position="66"/>
    </location>
</feature>
<reference evidence="5" key="2">
    <citation type="submission" date="2020-04" db="EMBL/GenBank/DDBJ databases">
        <authorList>
            <consortium name="NCBI Genome Project"/>
        </authorList>
    </citation>
    <scope>NUCLEOTIDE SEQUENCE</scope>
    <source>
        <strain evidence="5">CBS 304.34</strain>
    </source>
</reference>
<evidence type="ECO:0000313" key="3">
    <source>
        <dbReference type="EMBL" id="KAF2807603.1"/>
    </source>
</evidence>
<keyword evidence="2" id="KW-0812">Transmembrane</keyword>
<reference evidence="5" key="3">
    <citation type="submission" date="2025-04" db="UniProtKB">
        <authorList>
            <consortium name="RefSeq"/>
        </authorList>
    </citation>
    <scope>IDENTIFICATION</scope>
    <source>
        <strain evidence="5">CBS 304.34</strain>
    </source>
</reference>
<evidence type="ECO:0000313" key="4">
    <source>
        <dbReference type="Proteomes" id="UP000504636"/>
    </source>
</evidence>
<evidence type="ECO:0000313" key="5">
    <source>
        <dbReference type="RefSeq" id="XP_033574567.1"/>
    </source>
</evidence>
<feature type="region of interest" description="Disordered" evidence="1">
    <location>
        <begin position="55"/>
        <end position="83"/>
    </location>
</feature>
<dbReference type="AlphaFoldDB" id="A0A6A6YGE6"/>
<sequence length="179" mass="19104">MAPTVVLIPPAKEKPHHPHWRAEVIAGAFAAILLIALATIGLHAYYTRRRRLAHRSPSSISPNSRSWPGHHPSSPDTNGWVTAGTGMSEKRYWSSVAQSGCAEVAERKLSAQGYGGVREGGRSGSGMSGTTVGSAGGVRVSYRRADEAPFGGFGRVAKRERGYGVKGREREGGREGGRR</sequence>
<feature type="compositionally biased region" description="Gly residues" evidence="1">
    <location>
        <begin position="114"/>
        <end position="127"/>
    </location>
</feature>
<evidence type="ECO:0000256" key="2">
    <source>
        <dbReference type="SAM" id="Phobius"/>
    </source>
</evidence>
<dbReference type="OrthoDB" id="10617223at2759"/>
<keyword evidence="2" id="KW-1133">Transmembrane helix</keyword>
<keyword evidence="4" id="KW-1185">Reference proteome</keyword>
<organism evidence="3">
    <name type="scientific">Mytilinidion resinicola</name>
    <dbReference type="NCBI Taxonomy" id="574789"/>
    <lineage>
        <taxon>Eukaryota</taxon>
        <taxon>Fungi</taxon>
        <taxon>Dikarya</taxon>
        <taxon>Ascomycota</taxon>
        <taxon>Pezizomycotina</taxon>
        <taxon>Dothideomycetes</taxon>
        <taxon>Pleosporomycetidae</taxon>
        <taxon>Mytilinidiales</taxon>
        <taxon>Mytilinidiaceae</taxon>
        <taxon>Mytilinidion</taxon>
    </lineage>
</organism>
<feature type="region of interest" description="Disordered" evidence="1">
    <location>
        <begin position="114"/>
        <end position="135"/>
    </location>
</feature>
<feature type="region of interest" description="Disordered" evidence="1">
    <location>
        <begin position="160"/>
        <end position="179"/>
    </location>
</feature>
<dbReference type="RefSeq" id="XP_033574567.1">
    <property type="nucleotide sequence ID" value="XM_033728205.1"/>
</dbReference>
<dbReference type="Proteomes" id="UP000504636">
    <property type="component" value="Unplaced"/>
</dbReference>
<protein>
    <submittedName>
        <fullName evidence="3 5">Uncharacterized protein</fullName>
    </submittedName>
</protein>